<accession>A0A0G2FGY2</accession>
<evidence type="ECO:0000313" key="3">
    <source>
        <dbReference type="Proteomes" id="UP000034680"/>
    </source>
</evidence>
<dbReference type="OrthoDB" id="4892971at2759"/>
<organism evidence="2 3">
    <name type="scientific">Diaporthe ampelina</name>
    <dbReference type="NCBI Taxonomy" id="1214573"/>
    <lineage>
        <taxon>Eukaryota</taxon>
        <taxon>Fungi</taxon>
        <taxon>Dikarya</taxon>
        <taxon>Ascomycota</taxon>
        <taxon>Pezizomycotina</taxon>
        <taxon>Sordariomycetes</taxon>
        <taxon>Sordariomycetidae</taxon>
        <taxon>Diaporthales</taxon>
        <taxon>Diaporthaceae</taxon>
        <taxon>Diaporthe</taxon>
    </lineage>
</organism>
<protein>
    <submittedName>
        <fullName evidence="2">Putative ethyl tert-butyl ether degradation</fullName>
    </submittedName>
</protein>
<reference evidence="2 3" key="2">
    <citation type="submission" date="2015-05" db="EMBL/GenBank/DDBJ databases">
        <authorList>
            <person name="Morales-Cruz A."/>
            <person name="Amrine K.C."/>
            <person name="Cantu D."/>
        </authorList>
    </citation>
    <scope>NUCLEOTIDE SEQUENCE [LARGE SCALE GENOMIC DNA]</scope>
    <source>
        <strain evidence="2">DA912</strain>
    </source>
</reference>
<keyword evidence="3" id="KW-1185">Reference proteome</keyword>
<reference evidence="2 3" key="1">
    <citation type="submission" date="2015-05" db="EMBL/GenBank/DDBJ databases">
        <title>Distinctive expansion of gene families associated with plant cell wall degradation and secondary metabolism in the genomes of grapevine trunk pathogens.</title>
        <authorList>
            <person name="Lawrence D.P."/>
            <person name="Travadon R."/>
            <person name="Rolshausen P.E."/>
            <person name="Baumgartner K."/>
        </authorList>
    </citation>
    <scope>NUCLEOTIDE SEQUENCE [LARGE SCALE GENOMIC DNA]</scope>
    <source>
        <strain evidence="2">DA912</strain>
    </source>
</reference>
<dbReference type="NCBIfam" id="TIGR02118">
    <property type="entry name" value="EthD family reductase"/>
    <property type="match status" value="1"/>
</dbReference>
<dbReference type="EMBL" id="LCUC01000246">
    <property type="protein sequence ID" value="KKY33376.1"/>
    <property type="molecule type" value="Genomic_DNA"/>
</dbReference>
<comment type="similarity">
    <text evidence="1">Belongs to the tpcK family.</text>
</comment>
<dbReference type="GO" id="GO:0016491">
    <property type="term" value="F:oxidoreductase activity"/>
    <property type="evidence" value="ECO:0007669"/>
    <property type="project" value="InterPro"/>
</dbReference>
<sequence>MPVAFVAAYEKGSNVDKDYYVNKHIPLVTSTWNDPAMKRWTAATSLDENDPYEAVFQAVFESKEALEKSLKDLGEEKNATFYEDAKKFSTKEPKVYHMEIRATSSS</sequence>
<dbReference type="Gene3D" id="3.30.70.100">
    <property type="match status" value="1"/>
</dbReference>
<dbReference type="PANTHER" id="PTHR40260:SF2">
    <property type="entry name" value="BLR8190 PROTEIN"/>
    <property type="match status" value="1"/>
</dbReference>
<dbReference type="InterPro" id="IPR009799">
    <property type="entry name" value="EthD_dom"/>
</dbReference>
<name>A0A0G2FGY2_9PEZI</name>
<comment type="caution">
    <text evidence="2">The sequence shown here is derived from an EMBL/GenBank/DDBJ whole genome shotgun (WGS) entry which is preliminary data.</text>
</comment>
<dbReference type="PANTHER" id="PTHR40260">
    <property type="entry name" value="BLR8190 PROTEIN"/>
    <property type="match status" value="1"/>
</dbReference>
<dbReference type="Proteomes" id="UP000034680">
    <property type="component" value="Unassembled WGS sequence"/>
</dbReference>
<proteinExistence type="inferred from homology"/>
<dbReference type="InterPro" id="IPR011008">
    <property type="entry name" value="Dimeric_a/b-barrel"/>
</dbReference>
<evidence type="ECO:0000256" key="1">
    <source>
        <dbReference type="ARBA" id="ARBA00005986"/>
    </source>
</evidence>
<dbReference type="SUPFAM" id="SSF54909">
    <property type="entry name" value="Dimeric alpha+beta barrel"/>
    <property type="match status" value="1"/>
</dbReference>
<evidence type="ECO:0000313" key="2">
    <source>
        <dbReference type="EMBL" id="KKY33376.1"/>
    </source>
</evidence>
<gene>
    <name evidence="2" type="ORF">UCDDA912_g06599</name>
</gene>
<dbReference type="AlphaFoldDB" id="A0A0G2FGY2"/>